<accession>A0A3N0E8A1</accession>
<dbReference type="SUPFAM" id="SSF101898">
    <property type="entry name" value="NHL repeat"/>
    <property type="match status" value="1"/>
</dbReference>
<keyword evidence="5" id="KW-1185">Reference proteome</keyword>
<evidence type="ECO:0000313" key="4">
    <source>
        <dbReference type="EMBL" id="RNL83999.1"/>
    </source>
</evidence>
<comment type="caution">
    <text evidence="4">The sequence shown here is derived from an EMBL/GenBank/DDBJ whole genome shotgun (WGS) entry which is preliminary data.</text>
</comment>
<evidence type="ECO:0000256" key="3">
    <source>
        <dbReference type="SAM" id="SignalP"/>
    </source>
</evidence>
<keyword evidence="3" id="KW-0732">Signal</keyword>
<protein>
    <recommendedName>
        <fullName evidence="6">WD40 repeat domain-containing protein</fullName>
    </recommendedName>
</protein>
<keyword evidence="2" id="KW-0472">Membrane</keyword>
<feature type="region of interest" description="Disordered" evidence="1">
    <location>
        <begin position="290"/>
        <end position="315"/>
    </location>
</feature>
<evidence type="ECO:0000256" key="1">
    <source>
        <dbReference type="SAM" id="MobiDB-lite"/>
    </source>
</evidence>
<evidence type="ECO:0000313" key="5">
    <source>
        <dbReference type="Proteomes" id="UP000269198"/>
    </source>
</evidence>
<feature type="signal peptide" evidence="3">
    <location>
        <begin position="1"/>
        <end position="20"/>
    </location>
</feature>
<dbReference type="RefSeq" id="WP_123201832.1">
    <property type="nucleotide sequence ID" value="NZ_RJMB01000013.1"/>
</dbReference>
<keyword evidence="2" id="KW-0812">Transmembrane</keyword>
<feature type="chain" id="PRO_5039341035" description="WD40 repeat domain-containing protein" evidence="3">
    <location>
        <begin position="21"/>
        <end position="342"/>
    </location>
</feature>
<feature type="transmembrane region" description="Helical" evidence="2">
    <location>
        <begin position="319"/>
        <end position="339"/>
    </location>
</feature>
<name>A0A3N0E8A1_9ACTN</name>
<organism evidence="4 5">
    <name type="scientific">Halostreptopolyspora alba</name>
    <dbReference type="NCBI Taxonomy" id="2487137"/>
    <lineage>
        <taxon>Bacteria</taxon>
        <taxon>Bacillati</taxon>
        <taxon>Actinomycetota</taxon>
        <taxon>Actinomycetes</taxon>
        <taxon>Streptosporangiales</taxon>
        <taxon>Nocardiopsidaceae</taxon>
        <taxon>Halostreptopolyspora</taxon>
    </lineage>
</organism>
<evidence type="ECO:0008006" key="6">
    <source>
        <dbReference type="Google" id="ProtNLM"/>
    </source>
</evidence>
<dbReference type="OrthoDB" id="9801244at2"/>
<reference evidence="4 5" key="1">
    <citation type="submission" date="2018-11" db="EMBL/GenBank/DDBJ databases">
        <title>The genome draft of YIM 96095.</title>
        <authorList>
            <person name="Tang S.-K."/>
            <person name="Chunyu W.-X."/>
            <person name="Feng Y.-Z."/>
        </authorList>
    </citation>
    <scope>NUCLEOTIDE SEQUENCE [LARGE SCALE GENOMIC DNA]</scope>
    <source>
        <strain evidence="4 5">YIM 96095</strain>
    </source>
</reference>
<dbReference type="Proteomes" id="UP000269198">
    <property type="component" value="Unassembled WGS sequence"/>
</dbReference>
<dbReference type="EMBL" id="RJMB01000013">
    <property type="protein sequence ID" value="RNL83999.1"/>
    <property type="molecule type" value="Genomic_DNA"/>
</dbReference>
<proteinExistence type="predicted"/>
<evidence type="ECO:0000256" key="2">
    <source>
        <dbReference type="SAM" id="Phobius"/>
    </source>
</evidence>
<dbReference type="AlphaFoldDB" id="A0A3N0E8A1"/>
<gene>
    <name evidence="4" type="ORF">EFW17_14015</name>
</gene>
<sequence length="342" mass="36067">MRERVAVVPIALAVTATLGAADPTPTDSPESDVPEGTEELFRLEDPRIAESSGLTVSARHGDHYWTHNDSGDIPPEIYAINSDGETEATVTLSGPEVEARDWEAISTGVDDSGEPALYVGDIGDNFQGAWPDIRVYRLTEPTDLVDQTVEVETFTLRFEDGARDAEGMMVDPRDNRLYVVSKEVAGGLYAAPETLDPEGVNELSRIGSAPLYSTDAAFAADGSHYAIRTYWATTVFDASEGVPGDNVAHVSLPDSKQGESLAFAPDGTSLLAGTEGEHGPVWSVPLPEEVTAAGDDTGKGGDQTEPAASPEERSESASALIWGGIGVAALLVAGILLLARRS</sequence>
<keyword evidence="2" id="KW-1133">Transmembrane helix</keyword>